<feature type="non-terminal residue" evidence="3">
    <location>
        <position position="1"/>
    </location>
</feature>
<accession>A0A8J1TQ13</accession>
<keyword evidence="2" id="KW-0732">Signal</keyword>
<protein>
    <submittedName>
        <fullName evidence="3">Uncharacterized protein</fullName>
    </submittedName>
</protein>
<reference evidence="3" key="1">
    <citation type="submission" date="2022-03" db="EMBL/GenBank/DDBJ databases">
        <authorList>
            <person name="Martin C."/>
        </authorList>
    </citation>
    <scope>NUCLEOTIDE SEQUENCE</scope>
</reference>
<evidence type="ECO:0000256" key="1">
    <source>
        <dbReference type="SAM" id="MobiDB-lite"/>
    </source>
</evidence>
<gene>
    <name evidence="3" type="ORF">OFUS_LOCUS3156</name>
</gene>
<feature type="signal peptide" evidence="2">
    <location>
        <begin position="1"/>
        <end position="17"/>
    </location>
</feature>
<evidence type="ECO:0000313" key="3">
    <source>
        <dbReference type="EMBL" id="CAH1775920.1"/>
    </source>
</evidence>
<dbReference type="AlphaFoldDB" id="A0A8J1TQ13"/>
<evidence type="ECO:0000256" key="2">
    <source>
        <dbReference type="SAM" id="SignalP"/>
    </source>
</evidence>
<sequence length="137" mass="15752">GFILLFGIFLFLFGVSAELTEFSTDDDHHHHHVDLPKENAFIDAIYMRFGHDGVKIDEHGFEEILKQLKIGKISEDEHEGHGHNEEEHEGHAHDSHDDEHLRRSSGGLTTRDNIKSDFADSHDEEHVHEDKRNVTTN</sequence>
<feature type="compositionally biased region" description="Basic and acidic residues" evidence="1">
    <location>
        <begin position="72"/>
        <end position="102"/>
    </location>
</feature>
<organism evidence="3 4">
    <name type="scientific">Owenia fusiformis</name>
    <name type="common">Polychaete worm</name>
    <dbReference type="NCBI Taxonomy" id="6347"/>
    <lineage>
        <taxon>Eukaryota</taxon>
        <taxon>Metazoa</taxon>
        <taxon>Spiralia</taxon>
        <taxon>Lophotrochozoa</taxon>
        <taxon>Annelida</taxon>
        <taxon>Polychaeta</taxon>
        <taxon>Sedentaria</taxon>
        <taxon>Canalipalpata</taxon>
        <taxon>Sabellida</taxon>
        <taxon>Oweniida</taxon>
        <taxon>Oweniidae</taxon>
        <taxon>Owenia</taxon>
    </lineage>
</organism>
<name>A0A8J1TQ13_OWEFU</name>
<keyword evidence="4" id="KW-1185">Reference proteome</keyword>
<evidence type="ECO:0000313" key="4">
    <source>
        <dbReference type="Proteomes" id="UP000749559"/>
    </source>
</evidence>
<feature type="chain" id="PRO_5043703199" evidence="2">
    <location>
        <begin position="18"/>
        <end position="137"/>
    </location>
</feature>
<proteinExistence type="predicted"/>
<feature type="region of interest" description="Disordered" evidence="1">
    <location>
        <begin position="72"/>
        <end position="137"/>
    </location>
</feature>
<feature type="compositionally biased region" description="Basic and acidic residues" evidence="1">
    <location>
        <begin position="112"/>
        <end position="137"/>
    </location>
</feature>
<comment type="caution">
    <text evidence="3">The sequence shown here is derived from an EMBL/GenBank/DDBJ whole genome shotgun (WGS) entry which is preliminary data.</text>
</comment>
<dbReference type="EMBL" id="CAIIXF020000001">
    <property type="protein sequence ID" value="CAH1775920.1"/>
    <property type="molecule type" value="Genomic_DNA"/>
</dbReference>
<dbReference type="Proteomes" id="UP000749559">
    <property type="component" value="Unassembled WGS sequence"/>
</dbReference>
<feature type="non-terminal residue" evidence="3">
    <location>
        <position position="137"/>
    </location>
</feature>